<name>A0A7R8D1D5_LEPSM</name>
<protein>
    <submittedName>
        <fullName evidence="1">(salmon louse) hypothetical protein</fullName>
    </submittedName>
</protein>
<dbReference type="GO" id="GO:0005634">
    <property type="term" value="C:nucleus"/>
    <property type="evidence" value="ECO:0007669"/>
    <property type="project" value="TreeGrafter"/>
</dbReference>
<dbReference type="OrthoDB" id="6515516at2759"/>
<dbReference type="PANTHER" id="PTHR12243:SF67">
    <property type="entry name" value="COREPRESSOR OF PANGOLIN, ISOFORM A-RELATED"/>
    <property type="match status" value="1"/>
</dbReference>
<evidence type="ECO:0000313" key="2">
    <source>
        <dbReference type="Proteomes" id="UP000675881"/>
    </source>
</evidence>
<proteinExistence type="predicted"/>
<organism evidence="1 2">
    <name type="scientific">Lepeophtheirus salmonis</name>
    <name type="common">Salmon louse</name>
    <name type="synonym">Caligus salmonis</name>
    <dbReference type="NCBI Taxonomy" id="72036"/>
    <lineage>
        <taxon>Eukaryota</taxon>
        <taxon>Metazoa</taxon>
        <taxon>Ecdysozoa</taxon>
        <taxon>Arthropoda</taxon>
        <taxon>Crustacea</taxon>
        <taxon>Multicrustacea</taxon>
        <taxon>Hexanauplia</taxon>
        <taxon>Copepoda</taxon>
        <taxon>Siphonostomatoida</taxon>
        <taxon>Caligidae</taxon>
        <taxon>Lepeophtheirus</taxon>
    </lineage>
</organism>
<dbReference type="Pfam" id="PF10545">
    <property type="entry name" value="MADF_DNA_bdg"/>
    <property type="match status" value="1"/>
</dbReference>
<dbReference type="PROSITE" id="PS51029">
    <property type="entry name" value="MADF"/>
    <property type="match status" value="1"/>
</dbReference>
<gene>
    <name evidence="1" type="ORF">LSAA_12825</name>
</gene>
<dbReference type="PANTHER" id="PTHR12243">
    <property type="entry name" value="MADF DOMAIN TRANSCRIPTION FACTOR"/>
    <property type="match status" value="1"/>
</dbReference>
<dbReference type="GO" id="GO:0005667">
    <property type="term" value="C:transcription regulator complex"/>
    <property type="evidence" value="ECO:0007669"/>
    <property type="project" value="TreeGrafter"/>
</dbReference>
<accession>A0A7R8D1D5</accession>
<dbReference type="InterPro" id="IPR006578">
    <property type="entry name" value="MADF-dom"/>
</dbReference>
<dbReference type="EMBL" id="HG994586">
    <property type="protein sequence ID" value="CAF2994589.1"/>
    <property type="molecule type" value="Genomic_DNA"/>
</dbReference>
<sequence length="181" mass="20968">MKKRHSIKSAILVTPSTGGQYSFIRSKGLAPSWILLHKKTQAWESISEATGVDAMRCIAKWKYLRDKFVRELKREKVHRVASRWSFFEHMQFINEFTYSKTNYFIPSVKKSALPTRTQSTADYKIVLSDCSFPLARHSLAVRVRRVVKLVDNTRLYGRLDVVLKTPLLKVKKNGMFQTSLV</sequence>
<evidence type="ECO:0000313" key="1">
    <source>
        <dbReference type="EMBL" id="CAF2994589.1"/>
    </source>
</evidence>
<dbReference type="SMART" id="SM00595">
    <property type="entry name" value="MADF"/>
    <property type="match status" value="1"/>
</dbReference>
<reference evidence="1" key="1">
    <citation type="submission" date="2021-02" db="EMBL/GenBank/DDBJ databases">
        <authorList>
            <person name="Bekaert M."/>
        </authorList>
    </citation>
    <scope>NUCLEOTIDE SEQUENCE</scope>
    <source>
        <strain evidence="1">IoA-00</strain>
    </source>
</reference>
<keyword evidence="2" id="KW-1185">Reference proteome</keyword>
<dbReference type="Proteomes" id="UP000675881">
    <property type="component" value="Chromosome 7"/>
</dbReference>
<dbReference type="GO" id="GO:0006357">
    <property type="term" value="P:regulation of transcription by RNA polymerase II"/>
    <property type="evidence" value="ECO:0007669"/>
    <property type="project" value="TreeGrafter"/>
</dbReference>
<dbReference type="InterPro" id="IPR039353">
    <property type="entry name" value="TF_Adf1"/>
</dbReference>
<dbReference type="AlphaFoldDB" id="A0A7R8D1D5"/>